<feature type="compositionally biased region" description="Acidic residues" evidence="1">
    <location>
        <begin position="159"/>
        <end position="171"/>
    </location>
</feature>
<feature type="transmembrane region" description="Helical" evidence="2">
    <location>
        <begin position="868"/>
        <end position="885"/>
    </location>
</feature>
<dbReference type="GeneID" id="39749029"/>
<proteinExistence type="predicted"/>
<feature type="compositionally biased region" description="Acidic residues" evidence="1">
    <location>
        <begin position="143"/>
        <end position="152"/>
    </location>
</feature>
<evidence type="ECO:0000256" key="1">
    <source>
        <dbReference type="SAM" id="MobiDB-lite"/>
    </source>
</evidence>
<dbReference type="OMA" id="YMNVELY"/>
<feature type="region of interest" description="Disordered" evidence="1">
    <location>
        <begin position="136"/>
        <end position="178"/>
    </location>
</feature>
<keyword evidence="4" id="KW-1185">Reference proteome</keyword>
<dbReference type="RefSeq" id="XP_028544881.1">
    <property type="nucleotide sequence ID" value="XM_028689080.1"/>
</dbReference>
<dbReference type="AlphaFoldDB" id="A0A1Y1JNA2"/>
<gene>
    <name evidence="3" type="ORF">PGO_122900</name>
</gene>
<reference evidence="4" key="1">
    <citation type="submission" date="2017-04" db="EMBL/GenBank/DDBJ databases">
        <title>Plasmodium gonderi genome.</title>
        <authorList>
            <person name="Arisue N."/>
            <person name="Honma H."/>
            <person name="Kawai S."/>
            <person name="Tougan T."/>
            <person name="Tanabe K."/>
            <person name="Horii T."/>
        </authorList>
    </citation>
    <scope>NUCLEOTIDE SEQUENCE [LARGE SCALE GENOMIC DNA]</scope>
    <source>
        <strain evidence="4">ATCC 30045</strain>
    </source>
</reference>
<name>A0A1Y1JNA2_PLAGO</name>
<evidence type="ECO:0000256" key="2">
    <source>
        <dbReference type="SAM" id="Phobius"/>
    </source>
</evidence>
<dbReference type="OrthoDB" id="392774at2759"/>
<feature type="transmembrane region" description="Helical" evidence="2">
    <location>
        <begin position="972"/>
        <end position="996"/>
    </location>
</feature>
<feature type="compositionally biased region" description="Basic and acidic residues" evidence="1">
    <location>
        <begin position="300"/>
        <end position="337"/>
    </location>
</feature>
<feature type="compositionally biased region" description="Acidic residues" evidence="1">
    <location>
        <begin position="338"/>
        <end position="351"/>
    </location>
</feature>
<dbReference type="PANTHER" id="PTHR36593">
    <property type="entry name" value="EXPORTED SERINE/THREONINE PROTEIN KINASE"/>
    <property type="match status" value="1"/>
</dbReference>
<evidence type="ECO:0000313" key="4">
    <source>
        <dbReference type="Proteomes" id="UP000195521"/>
    </source>
</evidence>
<keyword evidence="2" id="KW-1133">Transmembrane helix</keyword>
<feature type="region of interest" description="Disordered" evidence="1">
    <location>
        <begin position="260"/>
        <end position="355"/>
    </location>
</feature>
<accession>A0A1Y1JNA2</accession>
<sequence>MNRRVYENTMDERNSDRNKHSEIKELLKRIRKCDNTKNKFANILKLSKYTNYLEERDKLKIFKSIDSVFISLLLRSDNPFKLFTLRLINSLISDSTQSHIKICMPFINSIIFYYCDFLNETNYKIKIIERRKKNVQEKKKKEEEEEEEEEEEKEKKENEENEKENEEENGEEKEKCTTPHKQLNTDFAYSSETDESDVVEGYYNTDEINEIYCECLIFFLKLLPFLNEKDILENAFYSYEGNSVSFDAKMYFLKKSLKKRSPTTMKGGSSGQGGRMRLKDSNSFHDQNEKREVSNSFPDMAHRGVKGEAVERGKREYQDRDNDRERDRDQGSDREGNIWDEEQTSEDDYYSGDDSIYSNSQMEGVSLVSLLFDALNENMGIVETMRNTEFFSKGVARREVVLLDERTGRNTKKENTMFKVLKRIYDDKCLLNEKSIEMTLHVLNNLFLKVKDNKFIREYFQMLNKIIENYKENRVTTMKCLINLNVYLKQENIMNVLDEKSAYKFYANIIYLFSELKMEDEKKVLYTLYSTVYSCHNFIFLNDKCSDILKTPLSYMNVELYMFFEYVMKYANNDQMKNHFFTNKHCEHIIQLICTNIEYIVNFISQNYFFFNEDHELPISAASTSHTNQGGGNLEPKSCISPKVTENGKKLSNKMNLSMREIHTVMRKIKKSIELLVEFFKDIKSHFKELNPNCNKFKIIKAKFYEEINTLIHLFCNYLIYENVHYMDDFLNLLELFSICIDEEKNFYSFLLIIKHLDVNRYYHNKHFMTKLFAYILNESMKNIVHIKILYDIFNICTFNVIECLQIGENCHFVKFPSENVKSSLARDYDFIQAFSISIDKLNGIPFVYTICEDEYNKRRDDKLFIENINNILFFSINFFFNYYFNVLNRTNEQIVIQNSHVFKHNYFNTCNGRIKTQEREFFLALNVLLTISSILFLRFDCFVLESVFLEKHPILFVQEEGTDKMRKRKKYFLRILELVYFVMYYHPNFVSLLIFRLKEIKEEEVQKVIFFETTKMKMQEKHISICTFLNRFIENHV</sequence>
<organism evidence="3 4">
    <name type="scientific">Plasmodium gonderi</name>
    <dbReference type="NCBI Taxonomy" id="77519"/>
    <lineage>
        <taxon>Eukaryota</taxon>
        <taxon>Sar</taxon>
        <taxon>Alveolata</taxon>
        <taxon>Apicomplexa</taxon>
        <taxon>Aconoidasida</taxon>
        <taxon>Haemosporida</taxon>
        <taxon>Plasmodiidae</taxon>
        <taxon>Plasmodium</taxon>
        <taxon>Plasmodium (Plasmodium)</taxon>
    </lineage>
</organism>
<feature type="transmembrane region" description="Helical" evidence="2">
    <location>
        <begin position="922"/>
        <end position="940"/>
    </location>
</feature>
<protein>
    <submittedName>
        <fullName evidence="3">Uncharacterized protein</fullName>
    </submittedName>
</protein>
<evidence type="ECO:0000313" key="3">
    <source>
        <dbReference type="EMBL" id="GAW82292.1"/>
    </source>
</evidence>
<dbReference type="Proteomes" id="UP000195521">
    <property type="component" value="Unassembled WGS sequence"/>
</dbReference>
<comment type="caution">
    <text evidence="3">The sequence shown here is derived from an EMBL/GenBank/DDBJ whole genome shotgun (WGS) entry which is preliminary data.</text>
</comment>
<keyword evidence="2" id="KW-0812">Transmembrane</keyword>
<dbReference type="PANTHER" id="PTHR36593:SF1">
    <property type="entry name" value="EXPORTED SERINE_THREONINE PROTEIN KINASE"/>
    <property type="match status" value="1"/>
</dbReference>
<feature type="compositionally biased region" description="Basic and acidic residues" evidence="1">
    <location>
        <begin position="277"/>
        <end position="293"/>
    </location>
</feature>
<dbReference type="EMBL" id="BDQF01000013">
    <property type="protein sequence ID" value="GAW82292.1"/>
    <property type="molecule type" value="Genomic_DNA"/>
</dbReference>
<keyword evidence="2" id="KW-0472">Membrane</keyword>